<dbReference type="Pfam" id="PF04542">
    <property type="entry name" value="Sigma70_r2"/>
    <property type="match status" value="1"/>
</dbReference>
<evidence type="ECO:0000256" key="1">
    <source>
        <dbReference type="ARBA" id="ARBA00010641"/>
    </source>
</evidence>
<keyword evidence="2" id="KW-0805">Transcription regulation</keyword>
<evidence type="ECO:0000259" key="6">
    <source>
        <dbReference type="Pfam" id="PF04542"/>
    </source>
</evidence>
<reference evidence="8 9" key="1">
    <citation type="submission" date="2019-02" db="EMBL/GenBank/DDBJ databases">
        <authorList>
            <consortium name="Pathogen Informatics"/>
        </authorList>
    </citation>
    <scope>NUCLEOTIDE SEQUENCE [LARGE SCALE GENOMIC DNA]</scope>
    <source>
        <strain evidence="8 9">3012STDY6756503</strain>
    </source>
</reference>
<keyword evidence="5" id="KW-0804">Transcription</keyword>
<dbReference type="InterPro" id="IPR039425">
    <property type="entry name" value="RNA_pol_sigma-70-like"/>
</dbReference>
<dbReference type="GO" id="GO:0016987">
    <property type="term" value="F:sigma factor activity"/>
    <property type="evidence" value="ECO:0007669"/>
    <property type="project" value="UniProtKB-KW"/>
</dbReference>
<dbReference type="InterPro" id="IPR013249">
    <property type="entry name" value="RNA_pol_sigma70_r4_t2"/>
</dbReference>
<protein>
    <submittedName>
        <fullName evidence="8">Sigma-24</fullName>
    </submittedName>
</protein>
<dbReference type="InterPro" id="IPR014284">
    <property type="entry name" value="RNA_pol_sigma-70_dom"/>
</dbReference>
<organism evidence="8 9">
    <name type="scientific">Gordonia paraffinivorans</name>
    <dbReference type="NCBI Taxonomy" id="175628"/>
    <lineage>
        <taxon>Bacteria</taxon>
        <taxon>Bacillati</taxon>
        <taxon>Actinomycetota</taxon>
        <taxon>Actinomycetes</taxon>
        <taxon>Mycobacteriales</taxon>
        <taxon>Gordoniaceae</taxon>
        <taxon>Gordonia</taxon>
    </lineage>
</organism>
<comment type="similarity">
    <text evidence="1">Belongs to the sigma-70 factor family. ECF subfamily.</text>
</comment>
<dbReference type="InterPro" id="IPR013325">
    <property type="entry name" value="RNA_pol_sigma_r2"/>
</dbReference>
<comment type="caution">
    <text evidence="8">The sequence shown here is derived from an EMBL/GenBank/DDBJ whole genome shotgun (WGS) entry which is preliminary data.</text>
</comment>
<name>A0ABD7V3M8_9ACTN</name>
<dbReference type="GO" id="GO:0003677">
    <property type="term" value="F:DNA binding"/>
    <property type="evidence" value="ECO:0007669"/>
    <property type="project" value="UniProtKB-KW"/>
</dbReference>
<dbReference type="InterPro" id="IPR036388">
    <property type="entry name" value="WH-like_DNA-bd_sf"/>
</dbReference>
<sequence length="193" mass="21639">MDTTTPAIDETALLLAARNGDQRAFAQLVGAHRTHVWAVCLNICTDQHDAEDALQNTLVAAWQNLHKFRGESRFSTWLHRVAANNALMVVRKRKPNTRITDFTDPDQPVQLVDDDGGDRFDERIALRDAVRQALGRLSEDQREAVVLREYGDMSYADIAAHQGVPVATIKSRLNRARTHLAELLRDHAAAQPE</sequence>
<dbReference type="InterPro" id="IPR013324">
    <property type="entry name" value="RNA_pol_sigma_r3/r4-like"/>
</dbReference>
<keyword evidence="3" id="KW-0731">Sigma factor</keyword>
<gene>
    <name evidence="8" type="primary">rpoE_2</name>
    <name evidence="8" type="ORF">NCTC8139_02485</name>
</gene>
<dbReference type="SUPFAM" id="SSF88659">
    <property type="entry name" value="Sigma3 and sigma4 domains of RNA polymerase sigma factors"/>
    <property type="match status" value="1"/>
</dbReference>
<evidence type="ECO:0000313" key="8">
    <source>
        <dbReference type="EMBL" id="VFA88929.1"/>
    </source>
</evidence>
<dbReference type="Gene3D" id="1.10.1740.10">
    <property type="match status" value="1"/>
</dbReference>
<accession>A0ABD7V3M8</accession>
<dbReference type="PANTHER" id="PTHR43133:SF51">
    <property type="entry name" value="RNA POLYMERASE SIGMA FACTOR"/>
    <property type="match status" value="1"/>
</dbReference>
<evidence type="ECO:0000256" key="3">
    <source>
        <dbReference type="ARBA" id="ARBA00023082"/>
    </source>
</evidence>
<dbReference type="NCBIfam" id="TIGR02937">
    <property type="entry name" value="sigma70-ECF"/>
    <property type="match status" value="1"/>
</dbReference>
<evidence type="ECO:0000259" key="7">
    <source>
        <dbReference type="Pfam" id="PF08281"/>
    </source>
</evidence>
<dbReference type="Proteomes" id="UP000360750">
    <property type="component" value="Unassembled WGS sequence"/>
</dbReference>
<dbReference type="PANTHER" id="PTHR43133">
    <property type="entry name" value="RNA POLYMERASE ECF-TYPE SIGMA FACTO"/>
    <property type="match status" value="1"/>
</dbReference>
<dbReference type="Gene3D" id="1.10.10.10">
    <property type="entry name" value="Winged helix-like DNA-binding domain superfamily/Winged helix DNA-binding domain"/>
    <property type="match status" value="1"/>
</dbReference>
<evidence type="ECO:0000313" key="9">
    <source>
        <dbReference type="Proteomes" id="UP000360750"/>
    </source>
</evidence>
<dbReference type="InterPro" id="IPR007627">
    <property type="entry name" value="RNA_pol_sigma70_r2"/>
</dbReference>
<dbReference type="EMBL" id="CAACYD010000006">
    <property type="protein sequence ID" value="VFA88929.1"/>
    <property type="molecule type" value="Genomic_DNA"/>
</dbReference>
<dbReference type="RefSeq" id="WP_131734430.1">
    <property type="nucleotide sequence ID" value="NZ_CAACYD010000006.1"/>
</dbReference>
<evidence type="ECO:0000256" key="2">
    <source>
        <dbReference type="ARBA" id="ARBA00023015"/>
    </source>
</evidence>
<dbReference type="SUPFAM" id="SSF88946">
    <property type="entry name" value="Sigma2 domain of RNA polymerase sigma factors"/>
    <property type="match status" value="1"/>
</dbReference>
<dbReference type="AlphaFoldDB" id="A0ABD7V3M8"/>
<keyword evidence="4" id="KW-0238">DNA-binding</keyword>
<dbReference type="Pfam" id="PF08281">
    <property type="entry name" value="Sigma70_r4_2"/>
    <property type="match status" value="1"/>
</dbReference>
<feature type="domain" description="RNA polymerase sigma factor 70 region 4 type 2" evidence="7">
    <location>
        <begin position="128"/>
        <end position="180"/>
    </location>
</feature>
<dbReference type="GeneID" id="60750480"/>
<evidence type="ECO:0000256" key="4">
    <source>
        <dbReference type="ARBA" id="ARBA00023125"/>
    </source>
</evidence>
<evidence type="ECO:0000256" key="5">
    <source>
        <dbReference type="ARBA" id="ARBA00023163"/>
    </source>
</evidence>
<feature type="domain" description="RNA polymerase sigma-70 region 2" evidence="6">
    <location>
        <begin position="28"/>
        <end position="94"/>
    </location>
</feature>
<proteinExistence type="inferred from homology"/>
<dbReference type="CDD" id="cd06171">
    <property type="entry name" value="Sigma70_r4"/>
    <property type="match status" value="1"/>
</dbReference>